<organism evidence="1 2">
    <name type="scientific">Toxocara canis</name>
    <name type="common">Canine roundworm</name>
    <dbReference type="NCBI Taxonomy" id="6265"/>
    <lineage>
        <taxon>Eukaryota</taxon>
        <taxon>Metazoa</taxon>
        <taxon>Ecdysozoa</taxon>
        <taxon>Nematoda</taxon>
        <taxon>Chromadorea</taxon>
        <taxon>Rhabditida</taxon>
        <taxon>Spirurina</taxon>
        <taxon>Ascaridomorpha</taxon>
        <taxon>Ascaridoidea</taxon>
        <taxon>Toxocaridae</taxon>
        <taxon>Toxocara</taxon>
    </lineage>
</organism>
<evidence type="ECO:0000313" key="1">
    <source>
        <dbReference type="EMBL" id="KHN78986.1"/>
    </source>
</evidence>
<sequence>MKSEAWNLDTHPNTHLRHISPSHVTVCPGRCPRAIALFAFVSQSFSPVAVIGQMKQRVLTAETFDSCCALTIRKEIKQERHAQHGTDASSHCAVFPFLDCLGEYTIANAFKGYFALSDVHDVRVKKIA</sequence>
<protein>
    <submittedName>
        <fullName evidence="1">Uncharacterized protein</fullName>
    </submittedName>
</protein>
<evidence type="ECO:0000313" key="2">
    <source>
        <dbReference type="Proteomes" id="UP000031036"/>
    </source>
</evidence>
<dbReference type="Proteomes" id="UP000031036">
    <property type="component" value="Unassembled WGS sequence"/>
</dbReference>
<gene>
    <name evidence="1" type="ORF">Tcan_13547</name>
</gene>
<comment type="caution">
    <text evidence="1">The sequence shown here is derived from an EMBL/GenBank/DDBJ whole genome shotgun (WGS) entry which is preliminary data.</text>
</comment>
<dbReference type="EMBL" id="JPKZ01001954">
    <property type="protein sequence ID" value="KHN78986.1"/>
    <property type="molecule type" value="Genomic_DNA"/>
</dbReference>
<proteinExistence type="predicted"/>
<dbReference type="AlphaFoldDB" id="A0A0B2V6D1"/>
<accession>A0A0B2V6D1</accession>
<name>A0A0B2V6D1_TOXCA</name>
<reference evidence="1 2" key="1">
    <citation type="submission" date="2014-11" db="EMBL/GenBank/DDBJ databases">
        <title>Genetic blueprint of the zoonotic pathogen Toxocara canis.</title>
        <authorList>
            <person name="Zhu X.-Q."/>
            <person name="Korhonen P.K."/>
            <person name="Cai H."/>
            <person name="Young N.D."/>
            <person name="Nejsum P."/>
            <person name="von Samson-Himmelstjerna G."/>
            <person name="Boag P.R."/>
            <person name="Tan P."/>
            <person name="Li Q."/>
            <person name="Min J."/>
            <person name="Yang Y."/>
            <person name="Wang X."/>
            <person name="Fang X."/>
            <person name="Hall R.S."/>
            <person name="Hofmann A."/>
            <person name="Sternberg P.W."/>
            <person name="Jex A.R."/>
            <person name="Gasser R.B."/>
        </authorList>
    </citation>
    <scope>NUCLEOTIDE SEQUENCE [LARGE SCALE GENOMIC DNA]</scope>
    <source>
        <strain evidence="1">PN_DK_2014</strain>
    </source>
</reference>
<keyword evidence="2" id="KW-1185">Reference proteome</keyword>